<protein>
    <submittedName>
        <fullName evidence="2">Uncharacterized protein</fullName>
    </submittedName>
</protein>
<evidence type="ECO:0000313" key="3">
    <source>
        <dbReference type="Proteomes" id="UP000826661"/>
    </source>
</evidence>
<dbReference type="EMBL" id="CP075866">
    <property type="protein sequence ID" value="QYS99590.1"/>
    <property type="molecule type" value="Genomic_DNA"/>
</dbReference>
<dbReference type="Proteomes" id="UP000826661">
    <property type="component" value="Chromosome III"/>
</dbReference>
<evidence type="ECO:0000313" key="2">
    <source>
        <dbReference type="EMBL" id="QYS99590.1"/>
    </source>
</evidence>
<reference evidence="2 3" key="1">
    <citation type="journal article" date="2021" name="BMC Genomics">
        <title>Telomere-to-telomere genome assembly of asparaginase-producing Trichoderma simmonsii.</title>
        <authorList>
            <person name="Chung D."/>
            <person name="Kwon Y.M."/>
            <person name="Yang Y."/>
        </authorList>
    </citation>
    <scope>NUCLEOTIDE SEQUENCE [LARGE SCALE GENOMIC DNA]</scope>
    <source>
        <strain evidence="2 3">GH-Sj1</strain>
    </source>
</reference>
<accession>A0A8G0LH40</accession>
<dbReference type="AlphaFoldDB" id="A0A8G0LH40"/>
<organism evidence="2 3">
    <name type="scientific">Trichoderma simmonsii</name>
    <dbReference type="NCBI Taxonomy" id="1491479"/>
    <lineage>
        <taxon>Eukaryota</taxon>
        <taxon>Fungi</taxon>
        <taxon>Dikarya</taxon>
        <taxon>Ascomycota</taxon>
        <taxon>Pezizomycotina</taxon>
        <taxon>Sordariomycetes</taxon>
        <taxon>Hypocreomycetidae</taxon>
        <taxon>Hypocreales</taxon>
        <taxon>Hypocreaceae</taxon>
        <taxon>Trichoderma</taxon>
    </lineage>
</organism>
<evidence type="ECO:0000256" key="1">
    <source>
        <dbReference type="SAM" id="MobiDB-lite"/>
    </source>
</evidence>
<feature type="region of interest" description="Disordered" evidence="1">
    <location>
        <begin position="1"/>
        <end position="29"/>
    </location>
</feature>
<name>A0A8G0LH40_9HYPO</name>
<keyword evidence="3" id="KW-1185">Reference proteome</keyword>
<sequence>MDSPENQESAAAQPPNDGQTGQSLSISSNPLVTTVQSSLQPWNHFQTVVTDYARPETYQPDAFLWPKQEAVALAQGHMSDLELHMQSDQQSYSGVPFSMDTQMDPSIVYDPSFQSHGDGAFYMEISLFEDFTPTSNFPIVDNGIHQDGS</sequence>
<gene>
    <name evidence="2" type="ORF">H0G86_006713</name>
</gene>
<proteinExistence type="predicted"/>